<dbReference type="Pfam" id="PF25597">
    <property type="entry name" value="SH3_retrovirus"/>
    <property type="match status" value="1"/>
</dbReference>
<dbReference type="Gene3D" id="3.30.420.10">
    <property type="entry name" value="Ribonuclease H-like superfamily/Ribonuclease H"/>
    <property type="match status" value="1"/>
</dbReference>
<dbReference type="SUPFAM" id="SSF53098">
    <property type="entry name" value="Ribonuclease H-like"/>
    <property type="match status" value="1"/>
</dbReference>
<dbReference type="InterPro" id="IPR001878">
    <property type="entry name" value="Znf_CCHC"/>
</dbReference>
<dbReference type="SUPFAM" id="SSF56672">
    <property type="entry name" value="DNA/RNA polymerases"/>
    <property type="match status" value="1"/>
</dbReference>
<evidence type="ECO:0000256" key="3">
    <source>
        <dbReference type="ARBA" id="ARBA00022750"/>
    </source>
</evidence>
<accession>A0AAQ3PAK1</accession>
<dbReference type="InterPro" id="IPR013103">
    <property type="entry name" value="RVT_2"/>
</dbReference>
<dbReference type="GO" id="GO:0015074">
    <property type="term" value="P:DNA integration"/>
    <property type="evidence" value="ECO:0007669"/>
    <property type="project" value="InterPro"/>
</dbReference>
<feature type="compositionally biased region" description="Basic and acidic residues" evidence="6">
    <location>
        <begin position="1299"/>
        <end position="1310"/>
    </location>
</feature>
<evidence type="ECO:0000256" key="4">
    <source>
        <dbReference type="ARBA" id="ARBA00022801"/>
    </source>
</evidence>
<evidence type="ECO:0000313" key="10">
    <source>
        <dbReference type="Proteomes" id="UP001374535"/>
    </source>
</evidence>
<keyword evidence="2" id="KW-0479">Metal-binding</keyword>
<dbReference type="PANTHER" id="PTHR42648">
    <property type="entry name" value="TRANSPOSASE, PUTATIVE-RELATED"/>
    <property type="match status" value="1"/>
</dbReference>
<keyword evidence="4" id="KW-0378">Hydrolase</keyword>
<sequence>MVGGLLKAESQGIYRFLEAFRFLLRFQKGLLKCYTCKKYGHYSSECWYNESNKKNKNEGEVNLAQDDGNSDSEHVVLMNVIDDMQSNDKNTMMIKTAKTHDRCCGFGNDVWTSDATRVRNKKSKASDVYVSASDVCVSKASDVCVSSANSSQHVETEMIKDQAMLSDTHQEHTENDQCWYLDTGCSNHMTGIKEWIVDLDSRKKSKIRFADDSVVMAEGVGRVVLTCNNGETAYIDGVLFVPSMKSNLLSIGQLMERGYTMSTRRNSIEVFDKKKRLIIKAPISKNRTFKVNLNTVSIQCLSATDIEEESWRWHYRFGHLNFKSLSLINSKELVKGVPVISTPTKICERCILGKQTRSKFGNSAPKCAKQPLEVVYVDVCGPFEITTYGGNKYFLLFVDEWTRKLWVYLLKEKGEVFLTFVKFCALVERQSGLKMKLLRTDGGGEFNSKEMNKFCEERGMIREVVAPYTPQHNGLVERRNKTLVEMTRCLLKGKKLPHNLWGEAVVTAAYLLNRCPTKALKNTTPEEAWSGIKPSAKHLKIFGVVCHKHIPNERRKKLEDKSEIPILVGYHSSGAYRLFNPRKKEIVISRDVLVDESTTYDWKEAEVAESSPRKLVSSWLREREDDSQLDTGEETRTTSSNNVIRRSQRIRFPSTRLTDHEVITDDQVTETGEITHYAFVADTEMLSWEQAIEKVEWKEAMIEELAAIEKNGTWTMTELPENKHAIEVKWMFKTKLKLDGRVAKLKARLVAKGFLQRPGIDFTDVFAPVARLETIRLIVAIANAKGWMTCQMDVKSAFLNGPLEEEVYVKQPPDFEKKGEEWKVLRLNKALYGLRQAPRAWNVHINSWLIKNGFRKCMVEFGVYSKQVSNNGIILLCLYVDDLLITGNNEEAISEFKAKMRGDFEMTDLGSLGYFLGLEFSRVDGGILVHQKKYVSDILKRFGMENCNSTCIPIMANTKLTLQAKDERVDATLYKQIVGSLRYVCNSRLDISYGVGLISRYMGDPRESHLCAAKHILRYLKGTSDYGLFYEQKQNEMIGVLEAWSDSDWSGDQLDRKSTFGYVLKFMGAAFSWCSKKQNIVALSSCEAEYVAASETTCQCAWIEAMLDEILINYCKLVKLMVDNKSAISLARNPVAHGRSKHIETRFHYLREQVDRKKLDLLHCSTEDQVADIFTKALRQNRFEKLRELLGVRSLNSFTLRGVGLIGVMGGFMYAYQNFARRLMGFFPNDNEGSSANAMCGGVYKFVEGEKISNKCGGKEARRATKGGVHEVYLALRTTSLSLSTIIPEAKMGSSTSNVERKNHNVERNSIRKSHRSTQGGQH</sequence>
<dbReference type="CDD" id="cd09272">
    <property type="entry name" value="RNase_HI_RT_Ty1"/>
    <property type="match status" value="1"/>
</dbReference>
<dbReference type="GO" id="GO:0006508">
    <property type="term" value="P:proteolysis"/>
    <property type="evidence" value="ECO:0007669"/>
    <property type="project" value="UniProtKB-KW"/>
</dbReference>
<keyword evidence="3" id="KW-0064">Aspartyl protease</keyword>
<feature type="domain" description="Integrase catalytic" evidence="8">
    <location>
        <begin position="367"/>
        <end position="533"/>
    </location>
</feature>
<dbReference type="Pfam" id="PF07727">
    <property type="entry name" value="RVT_2"/>
    <property type="match status" value="1"/>
</dbReference>
<dbReference type="InterPro" id="IPR001584">
    <property type="entry name" value="Integrase_cat-core"/>
</dbReference>
<dbReference type="InterPro" id="IPR025724">
    <property type="entry name" value="GAG-pre-integrase_dom"/>
</dbReference>
<dbReference type="InterPro" id="IPR039537">
    <property type="entry name" value="Retrotran_Ty1/copia-like"/>
</dbReference>
<evidence type="ECO:0000256" key="5">
    <source>
        <dbReference type="PROSITE-ProRule" id="PRU00047"/>
    </source>
</evidence>
<dbReference type="Pfam" id="PF00665">
    <property type="entry name" value="rve"/>
    <property type="match status" value="1"/>
</dbReference>
<feature type="region of interest" description="Disordered" evidence="6">
    <location>
        <begin position="1292"/>
        <end position="1323"/>
    </location>
</feature>
<keyword evidence="10" id="KW-1185">Reference proteome</keyword>
<organism evidence="9 10">
    <name type="scientific">Vigna mungo</name>
    <name type="common">Black gram</name>
    <name type="synonym">Phaseolus mungo</name>
    <dbReference type="NCBI Taxonomy" id="3915"/>
    <lineage>
        <taxon>Eukaryota</taxon>
        <taxon>Viridiplantae</taxon>
        <taxon>Streptophyta</taxon>
        <taxon>Embryophyta</taxon>
        <taxon>Tracheophyta</taxon>
        <taxon>Spermatophyta</taxon>
        <taxon>Magnoliopsida</taxon>
        <taxon>eudicotyledons</taxon>
        <taxon>Gunneridae</taxon>
        <taxon>Pentapetalae</taxon>
        <taxon>rosids</taxon>
        <taxon>fabids</taxon>
        <taxon>Fabales</taxon>
        <taxon>Fabaceae</taxon>
        <taxon>Papilionoideae</taxon>
        <taxon>50 kb inversion clade</taxon>
        <taxon>NPAAA clade</taxon>
        <taxon>indigoferoid/millettioid clade</taxon>
        <taxon>Phaseoleae</taxon>
        <taxon>Vigna</taxon>
    </lineage>
</organism>
<gene>
    <name evidence="9" type="ORF">V8G54_002715</name>
</gene>
<protein>
    <submittedName>
        <fullName evidence="9">Uncharacterized protein</fullName>
    </submittedName>
</protein>
<dbReference type="GO" id="GO:0003676">
    <property type="term" value="F:nucleic acid binding"/>
    <property type="evidence" value="ECO:0007669"/>
    <property type="project" value="InterPro"/>
</dbReference>
<dbReference type="PROSITE" id="PS50158">
    <property type="entry name" value="ZF_CCHC"/>
    <property type="match status" value="1"/>
</dbReference>
<dbReference type="PROSITE" id="PS50994">
    <property type="entry name" value="INTEGRASE"/>
    <property type="match status" value="1"/>
</dbReference>
<dbReference type="InterPro" id="IPR012337">
    <property type="entry name" value="RNaseH-like_sf"/>
</dbReference>
<dbReference type="InterPro" id="IPR054722">
    <property type="entry name" value="PolX-like_BBD"/>
</dbReference>
<dbReference type="Pfam" id="PF13976">
    <property type="entry name" value="gag_pre-integrs"/>
    <property type="match status" value="1"/>
</dbReference>
<dbReference type="GO" id="GO:0008270">
    <property type="term" value="F:zinc ion binding"/>
    <property type="evidence" value="ECO:0007669"/>
    <property type="project" value="UniProtKB-KW"/>
</dbReference>
<dbReference type="EMBL" id="CP144700">
    <property type="protein sequence ID" value="WVZ24171.1"/>
    <property type="molecule type" value="Genomic_DNA"/>
</dbReference>
<evidence type="ECO:0000259" key="8">
    <source>
        <dbReference type="PROSITE" id="PS50994"/>
    </source>
</evidence>
<evidence type="ECO:0000259" key="7">
    <source>
        <dbReference type="PROSITE" id="PS50158"/>
    </source>
</evidence>
<dbReference type="InterPro" id="IPR057670">
    <property type="entry name" value="SH3_retrovirus"/>
</dbReference>
<dbReference type="Pfam" id="PF22936">
    <property type="entry name" value="Pol_BBD"/>
    <property type="match status" value="1"/>
</dbReference>
<feature type="domain" description="CCHC-type" evidence="7">
    <location>
        <begin position="32"/>
        <end position="46"/>
    </location>
</feature>
<keyword evidence="5" id="KW-0863">Zinc-finger</keyword>
<evidence type="ECO:0000256" key="6">
    <source>
        <dbReference type="SAM" id="MobiDB-lite"/>
    </source>
</evidence>
<evidence type="ECO:0000313" key="9">
    <source>
        <dbReference type="EMBL" id="WVZ24171.1"/>
    </source>
</evidence>
<keyword evidence="5" id="KW-0862">Zinc</keyword>
<evidence type="ECO:0000256" key="1">
    <source>
        <dbReference type="ARBA" id="ARBA00022670"/>
    </source>
</evidence>
<proteinExistence type="predicted"/>
<evidence type="ECO:0000256" key="2">
    <source>
        <dbReference type="ARBA" id="ARBA00022723"/>
    </source>
</evidence>
<dbReference type="InterPro" id="IPR036397">
    <property type="entry name" value="RNaseH_sf"/>
</dbReference>
<dbReference type="PANTHER" id="PTHR42648:SF18">
    <property type="entry name" value="RETROTRANSPOSON, UNCLASSIFIED-LIKE PROTEIN"/>
    <property type="match status" value="1"/>
</dbReference>
<dbReference type="GO" id="GO:0004190">
    <property type="term" value="F:aspartic-type endopeptidase activity"/>
    <property type="evidence" value="ECO:0007669"/>
    <property type="project" value="UniProtKB-KW"/>
</dbReference>
<keyword evidence="1" id="KW-0645">Protease</keyword>
<name>A0AAQ3PAK1_VIGMU</name>
<dbReference type="InterPro" id="IPR043502">
    <property type="entry name" value="DNA/RNA_pol_sf"/>
</dbReference>
<reference evidence="9 10" key="1">
    <citation type="journal article" date="2023" name="Life. Sci Alliance">
        <title>Evolutionary insights into 3D genome organization and epigenetic landscape of Vigna mungo.</title>
        <authorList>
            <person name="Junaid A."/>
            <person name="Singh B."/>
            <person name="Bhatia S."/>
        </authorList>
    </citation>
    <scope>NUCLEOTIDE SEQUENCE [LARGE SCALE GENOMIC DNA]</scope>
    <source>
        <strain evidence="9">Urdbean</strain>
    </source>
</reference>
<dbReference type="Proteomes" id="UP001374535">
    <property type="component" value="Chromosome 1"/>
</dbReference>